<evidence type="ECO:0000256" key="1">
    <source>
        <dbReference type="SAM" id="Phobius"/>
    </source>
</evidence>
<feature type="transmembrane region" description="Helical" evidence="1">
    <location>
        <begin position="39"/>
        <end position="58"/>
    </location>
</feature>
<evidence type="ECO:0000313" key="3">
    <source>
        <dbReference type="Proteomes" id="UP000193986"/>
    </source>
</evidence>
<sequence>MNPSVPATAPSTIFQAIESDLPVLASILSIAPPILRTRLILIATLSLFLAVLSSYGAYSLPIHPMVRFALVVLSFVAAAVGMIIVVISAVVIVVGLLVLAPNRFKRDSQAWQWR</sequence>
<name>A0A1Y2B6Y4_9TREE</name>
<reference evidence="2 3" key="1">
    <citation type="submission" date="2016-07" db="EMBL/GenBank/DDBJ databases">
        <title>Pervasive Adenine N6-methylation of Active Genes in Fungi.</title>
        <authorList>
            <consortium name="DOE Joint Genome Institute"/>
            <person name="Mondo S.J."/>
            <person name="Dannebaum R.O."/>
            <person name="Kuo R.C."/>
            <person name="Labutti K."/>
            <person name="Haridas S."/>
            <person name="Kuo A."/>
            <person name="Salamov A."/>
            <person name="Ahrendt S.R."/>
            <person name="Lipzen A."/>
            <person name="Sullivan W."/>
            <person name="Andreopoulos W.B."/>
            <person name="Clum A."/>
            <person name="Lindquist E."/>
            <person name="Daum C."/>
            <person name="Ramamoorthy G.K."/>
            <person name="Gryganskyi A."/>
            <person name="Culley D."/>
            <person name="Magnuson J.K."/>
            <person name="James T.Y."/>
            <person name="O'Malley M.A."/>
            <person name="Stajich J.E."/>
            <person name="Spatafora J.W."/>
            <person name="Visel A."/>
            <person name="Grigoriev I.V."/>
        </authorList>
    </citation>
    <scope>NUCLEOTIDE SEQUENCE [LARGE SCALE GENOMIC DNA]</scope>
    <source>
        <strain evidence="2 3">68-887.2</strain>
    </source>
</reference>
<evidence type="ECO:0000313" key="2">
    <source>
        <dbReference type="EMBL" id="ORY30603.1"/>
    </source>
</evidence>
<keyword evidence="1" id="KW-0472">Membrane</keyword>
<dbReference type="InParanoid" id="A0A1Y2B6Y4"/>
<keyword evidence="1" id="KW-0812">Transmembrane</keyword>
<protein>
    <submittedName>
        <fullName evidence="2">Uncharacterized protein</fullName>
    </submittedName>
</protein>
<keyword evidence="3" id="KW-1185">Reference proteome</keyword>
<dbReference type="AlphaFoldDB" id="A0A1Y2B6Y4"/>
<organism evidence="2 3">
    <name type="scientific">Naematelia encephala</name>
    <dbReference type="NCBI Taxonomy" id="71784"/>
    <lineage>
        <taxon>Eukaryota</taxon>
        <taxon>Fungi</taxon>
        <taxon>Dikarya</taxon>
        <taxon>Basidiomycota</taxon>
        <taxon>Agaricomycotina</taxon>
        <taxon>Tremellomycetes</taxon>
        <taxon>Tremellales</taxon>
        <taxon>Naemateliaceae</taxon>
        <taxon>Naematelia</taxon>
    </lineage>
</organism>
<dbReference type="Proteomes" id="UP000193986">
    <property type="component" value="Unassembled WGS sequence"/>
</dbReference>
<comment type="caution">
    <text evidence="2">The sequence shown here is derived from an EMBL/GenBank/DDBJ whole genome shotgun (WGS) entry which is preliminary data.</text>
</comment>
<keyword evidence="1" id="KW-1133">Transmembrane helix</keyword>
<feature type="transmembrane region" description="Helical" evidence="1">
    <location>
        <begin position="70"/>
        <end position="99"/>
    </location>
</feature>
<proteinExistence type="predicted"/>
<dbReference type="EMBL" id="MCFC01000019">
    <property type="protein sequence ID" value="ORY30603.1"/>
    <property type="molecule type" value="Genomic_DNA"/>
</dbReference>
<accession>A0A1Y2B6Y4</accession>
<gene>
    <name evidence="2" type="ORF">BCR39DRAFT_587868</name>
</gene>